<dbReference type="NCBIfam" id="NF003805">
    <property type="entry name" value="PRK05395.1-2"/>
    <property type="match status" value="1"/>
</dbReference>
<keyword evidence="8" id="KW-0057">Aromatic amino acid biosynthesis</keyword>
<feature type="binding site" evidence="8 10">
    <location>
        <position position="92"/>
    </location>
    <ligand>
        <name>substrate</name>
    </ligand>
</feature>
<evidence type="ECO:0000256" key="2">
    <source>
        <dbReference type="ARBA" id="ARBA00003924"/>
    </source>
</evidence>
<evidence type="ECO:0000256" key="6">
    <source>
        <dbReference type="ARBA" id="ARBA00012060"/>
    </source>
</evidence>
<dbReference type="NCBIfam" id="NF003807">
    <property type="entry name" value="PRK05395.1-4"/>
    <property type="match status" value="1"/>
</dbReference>
<dbReference type="GO" id="GO:0009073">
    <property type="term" value="P:aromatic amino acid family biosynthetic process"/>
    <property type="evidence" value="ECO:0007669"/>
    <property type="project" value="UniProtKB-KW"/>
</dbReference>
<comment type="pathway">
    <text evidence="3 8">Metabolic intermediate biosynthesis; chorismate biosynthesis; chorismate from D-erythrose 4-phosphate and phosphoenolpyruvate: step 3/7.</text>
</comment>
<evidence type="ECO:0000256" key="4">
    <source>
        <dbReference type="ARBA" id="ARBA00011037"/>
    </source>
</evidence>
<reference evidence="12 13" key="1">
    <citation type="submission" date="2019-03" db="EMBL/GenBank/DDBJ databases">
        <title>Genomic Encyclopedia of Type Strains, Phase IV (KMG-IV): sequencing the most valuable type-strain genomes for metagenomic binning, comparative biology and taxonomic classification.</title>
        <authorList>
            <person name="Goeker M."/>
        </authorList>
    </citation>
    <scope>NUCLEOTIDE SEQUENCE [LARGE SCALE GENOMIC DNA]</scope>
    <source>
        <strain evidence="12 13">DSM 19605</strain>
    </source>
</reference>
<evidence type="ECO:0000256" key="3">
    <source>
        <dbReference type="ARBA" id="ARBA00004902"/>
    </source>
</evidence>
<evidence type="ECO:0000256" key="8">
    <source>
        <dbReference type="HAMAP-Rule" id="MF_00169"/>
    </source>
</evidence>
<gene>
    <name evidence="8" type="primary">aroQ</name>
    <name evidence="12" type="ORF">DFR43_102248</name>
</gene>
<comment type="subunit">
    <text evidence="5 8">Homododecamer.</text>
</comment>
<name>A0A4R6UDS9_9BURK</name>
<evidence type="ECO:0000313" key="12">
    <source>
        <dbReference type="EMBL" id="TDQ44900.1"/>
    </source>
</evidence>
<dbReference type="AlphaFoldDB" id="A0A4R6UDS9"/>
<sequence length="151" mass="16398">MKKILVLNGPNLNLLGTREPEQYGHTTLADVEALCQEAGARLGYAVECFQSNWEGALIDKIHEYGRLYKAGEALGCVFNPGAYTHTSIALHDAIKGVDGLPVIECHISNVHAREAFRHHSWISPAAAGIVIGFGVDGYLIALEGLVRKYGR</sequence>
<dbReference type="SUPFAM" id="SSF52304">
    <property type="entry name" value="Type II 3-dehydroquinate dehydratase"/>
    <property type="match status" value="1"/>
</dbReference>
<evidence type="ECO:0000256" key="7">
    <source>
        <dbReference type="ARBA" id="ARBA00023239"/>
    </source>
</evidence>
<evidence type="ECO:0000256" key="10">
    <source>
        <dbReference type="PIRSR" id="PIRSR001399-2"/>
    </source>
</evidence>
<feature type="binding site" evidence="8 10">
    <location>
        <position position="85"/>
    </location>
    <ligand>
        <name>substrate</name>
    </ligand>
</feature>
<feature type="site" description="Transition state stabilizer" evidence="8 11">
    <location>
        <position position="18"/>
    </location>
</feature>
<dbReference type="EC" id="4.2.1.10" evidence="6 8"/>
<dbReference type="UniPathway" id="UPA00053">
    <property type="reaction ID" value="UER00086"/>
</dbReference>
<dbReference type="InterPro" id="IPR001874">
    <property type="entry name" value="DHquinase_II"/>
</dbReference>
<feature type="binding site" evidence="8 10">
    <location>
        <position position="79"/>
    </location>
    <ligand>
        <name>substrate</name>
    </ligand>
</feature>
<comment type="function">
    <text evidence="2 8">Catalyzes a trans-dehydration via an enolate intermediate.</text>
</comment>
<evidence type="ECO:0000256" key="5">
    <source>
        <dbReference type="ARBA" id="ARBA00011193"/>
    </source>
</evidence>
<keyword evidence="8" id="KW-0028">Amino-acid biosynthesis</keyword>
<comment type="caution">
    <text evidence="12">The sequence shown here is derived from an EMBL/GenBank/DDBJ whole genome shotgun (WGS) entry which is preliminary data.</text>
</comment>
<dbReference type="GO" id="GO:0003855">
    <property type="term" value="F:3-dehydroquinate dehydratase activity"/>
    <property type="evidence" value="ECO:0007669"/>
    <property type="project" value="UniProtKB-UniRule"/>
</dbReference>
<accession>A0A4R6UDS9</accession>
<organism evidence="12 13">
    <name type="scientific">Tepidicella xavieri</name>
    <dbReference type="NCBI Taxonomy" id="360241"/>
    <lineage>
        <taxon>Bacteria</taxon>
        <taxon>Pseudomonadati</taxon>
        <taxon>Pseudomonadota</taxon>
        <taxon>Betaproteobacteria</taxon>
        <taxon>Burkholderiales</taxon>
        <taxon>Tepidicella</taxon>
    </lineage>
</organism>
<comment type="similarity">
    <text evidence="4 8">Belongs to the type-II 3-dehydroquinase family.</text>
</comment>
<dbReference type="PIRSF" id="PIRSF001399">
    <property type="entry name" value="DHquinase_II"/>
    <property type="match status" value="1"/>
</dbReference>
<evidence type="ECO:0000256" key="9">
    <source>
        <dbReference type="PIRSR" id="PIRSR001399-1"/>
    </source>
</evidence>
<dbReference type="GO" id="GO:0019631">
    <property type="term" value="P:quinate catabolic process"/>
    <property type="evidence" value="ECO:0007669"/>
    <property type="project" value="TreeGrafter"/>
</dbReference>
<comment type="catalytic activity">
    <reaction evidence="1 8">
        <text>3-dehydroquinate = 3-dehydroshikimate + H2O</text>
        <dbReference type="Rhea" id="RHEA:21096"/>
        <dbReference type="ChEBI" id="CHEBI:15377"/>
        <dbReference type="ChEBI" id="CHEBI:16630"/>
        <dbReference type="ChEBI" id="CHEBI:32364"/>
        <dbReference type="EC" id="4.2.1.10"/>
    </reaction>
</comment>
<dbReference type="RefSeq" id="WP_133595811.1">
    <property type="nucleotide sequence ID" value="NZ_SNYL01000002.1"/>
</dbReference>
<dbReference type="InterPro" id="IPR018509">
    <property type="entry name" value="DHquinase_II_CS"/>
</dbReference>
<feature type="active site" description="Proton acceptor" evidence="8 9">
    <location>
        <position position="23"/>
    </location>
</feature>
<keyword evidence="13" id="KW-1185">Reference proteome</keyword>
<dbReference type="PANTHER" id="PTHR21272:SF3">
    <property type="entry name" value="CATABOLIC 3-DEHYDROQUINASE"/>
    <property type="match status" value="1"/>
</dbReference>
<dbReference type="Pfam" id="PF01220">
    <property type="entry name" value="DHquinase_II"/>
    <property type="match status" value="1"/>
</dbReference>
<dbReference type="HAMAP" id="MF_00169">
    <property type="entry name" value="AroQ"/>
    <property type="match status" value="1"/>
</dbReference>
<keyword evidence="7 8" id="KW-0456">Lyase</keyword>
<dbReference type="NCBIfam" id="NF003806">
    <property type="entry name" value="PRK05395.1-3"/>
    <property type="match status" value="1"/>
</dbReference>
<evidence type="ECO:0000256" key="11">
    <source>
        <dbReference type="PIRSR" id="PIRSR001399-3"/>
    </source>
</evidence>
<dbReference type="InterPro" id="IPR036441">
    <property type="entry name" value="DHquinase_II_sf"/>
</dbReference>
<dbReference type="PROSITE" id="PS01029">
    <property type="entry name" value="DEHYDROQUINASE_II"/>
    <property type="match status" value="1"/>
</dbReference>
<feature type="active site" description="Proton donor" evidence="8 9">
    <location>
        <position position="106"/>
    </location>
</feature>
<evidence type="ECO:0000313" key="13">
    <source>
        <dbReference type="Proteomes" id="UP000295510"/>
    </source>
</evidence>
<feature type="binding site" evidence="8 10">
    <location>
        <position position="117"/>
    </location>
    <ligand>
        <name>substrate</name>
    </ligand>
</feature>
<dbReference type="Gene3D" id="3.40.50.9100">
    <property type="entry name" value="Dehydroquinase, class II"/>
    <property type="match status" value="1"/>
</dbReference>
<dbReference type="NCBIfam" id="TIGR01088">
    <property type="entry name" value="aroQ"/>
    <property type="match status" value="1"/>
</dbReference>
<dbReference type="GO" id="GO:0008652">
    <property type="term" value="P:amino acid biosynthetic process"/>
    <property type="evidence" value="ECO:0007669"/>
    <property type="project" value="UniProtKB-KW"/>
</dbReference>
<dbReference type="OrthoDB" id="9790793at2"/>
<dbReference type="EMBL" id="SNYL01000002">
    <property type="protein sequence ID" value="TDQ44900.1"/>
    <property type="molecule type" value="Genomic_DNA"/>
</dbReference>
<dbReference type="GO" id="GO:0009423">
    <property type="term" value="P:chorismate biosynthetic process"/>
    <property type="evidence" value="ECO:0007669"/>
    <property type="project" value="UniProtKB-UniRule"/>
</dbReference>
<dbReference type="CDD" id="cd00466">
    <property type="entry name" value="DHQase_II"/>
    <property type="match status" value="1"/>
</dbReference>
<protein>
    <recommendedName>
        <fullName evidence="6 8">3-dehydroquinate dehydratase</fullName>
        <shortName evidence="8">3-dehydroquinase</shortName>
        <ecNumber evidence="6 8">4.2.1.10</ecNumber>
    </recommendedName>
    <alternativeName>
        <fullName evidence="8">Type II DHQase</fullName>
    </alternativeName>
</protein>
<feature type="binding site" evidence="8 10">
    <location>
        <begin position="107"/>
        <end position="108"/>
    </location>
    <ligand>
        <name>substrate</name>
    </ligand>
</feature>
<evidence type="ECO:0000256" key="1">
    <source>
        <dbReference type="ARBA" id="ARBA00001864"/>
    </source>
</evidence>
<dbReference type="PANTHER" id="PTHR21272">
    <property type="entry name" value="CATABOLIC 3-DEHYDROQUINASE"/>
    <property type="match status" value="1"/>
</dbReference>
<dbReference type="Proteomes" id="UP000295510">
    <property type="component" value="Unassembled WGS sequence"/>
</dbReference>
<proteinExistence type="inferred from homology"/>